<reference evidence="2 3" key="1">
    <citation type="submission" date="2020-05" db="EMBL/GenBank/DDBJ databases">
        <title>Complete genome sequence of Gemmatimonas greenlandica TET16.</title>
        <authorList>
            <person name="Zeng Y."/>
        </authorList>
    </citation>
    <scope>NUCLEOTIDE SEQUENCE [LARGE SCALE GENOMIC DNA]</scope>
    <source>
        <strain evidence="2 3">TET16</strain>
    </source>
</reference>
<feature type="chain" id="PRO_5026909895" evidence="1">
    <location>
        <begin position="23"/>
        <end position="156"/>
    </location>
</feature>
<dbReference type="KEGG" id="ggr:HKW67_17320"/>
<name>A0A6M4IY42_9BACT</name>
<proteinExistence type="predicted"/>
<keyword evidence="3" id="KW-1185">Reference proteome</keyword>
<organism evidence="2 3">
    <name type="scientific">Gemmatimonas groenlandica</name>
    <dbReference type="NCBI Taxonomy" id="2732249"/>
    <lineage>
        <taxon>Bacteria</taxon>
        <taxon>Pseudomonadati</taxon>
        <taxon>Gemmatimonadota</taxon>
        <taxon>Gemmatimonadia</taxon>
        <taxon>Gemmatimonadales</taxon>
        <taxon>Gemmatimonadaceae</taxon>
        <taxon>Gemmatimonas</taxon>
    </lineage>
</organism>
<evidence type="ECO:0000313" key="3">
    <source>
        <dbReference type="Proteomes" id="UP000500938"/>
    </source>
</evidence>
<keyword evidence="1" id="KW-0732">Signal</keyword>
<accession>A0A6M4IY42</accession>
<gene>
    <name evidence="2" type="ORF">HKW67_17320</name>
</gene>
<feature type="signal peptide" evidence="1">
    <location>
        <begin position="1"/>
        <end position="22"/>
    </location>
</feature>
<evidence type="ECO:0000256" key="1">
    <source>
        <dbReference type="SAM" id="SignalP"/>
    </source>
</evidence>
<dbReference type="AlphaFoldDB" id="A0A6M4IY42"/>
<evidence type="ECO:0000313" key="2">
    <source>
        <dbReference type="EMBL" id="QJR37151.1"/>
    </source>
</evidence>
<dbReference type="RefSeq" id="WP_171226584.1">
    <property type="nucleotide sequence ID" value="NZ_CP053085.1"/>
</dbReference>
<protein>
    <submittedName>
        <fullName evidence="2">Uncharacterized protein</fullName>
    </submittedName>
</protein>
<dbReference type="Proteomes" id="UP000500938">
    <property type="component" value="Chromosome"/>
</dbReference>
<dbReference type="EMBL" id="CP053085">
    <property type="protein sequence ID" value="QJR37151.1"/>
    <property type="molecule type" value="Genomic_DNA"/>
</dbReference>
<sequence length="156" mass="16471">MIRPAQWILALGLVAAAPRALIAQTALLDPRVSSYAGCYTVSRVRWSAGVDAARVSKAQTPPSTFRLDTLTVAARGGTGSVVIPTNLVASTRTLTAWQPLPNDSVRVVWSTGFVGVVLRLGARGDTLAGHATTFHDDISTDDPPNPSAEIIAIRVR</sequence>